<keyword evidence="4" id="KW-1185">Reference proteome</keyword>
<feature type="domain" description="Phosphomevalonate dehydratase small subunit-like" evidence="2">
    <location>
        <begin position="34"/>
        <end position="119"/>
    </location>
</feature>
<accession>A0A7Y7IGK8</accession>
<evidence type="ECO:0000313" key="3">
    <source>
        <dbReference type="EMBL" id="NVM95057.1"/>
    </source>
</evidence>
<dbReference type="AlphaFoldDB" id="A0A7Y7IGK8"/>
<dbReference type="Gene3D" id="3.50.30.10">
    <property type="entry name" value="Phosphohistidine domain"/>
    <property type="match status" value="1"/>
</dbReference>
<dbReference type="PANTHER" id="PTHR36577">
    <property type="entry name" value="DUF521 DOMAIN PROTEIN (AFU_ORTHOLOGUE AFUA_6G00490)"/>
    <property type="match status" value="1"/>
</dbReference>
<dbReference type="GO" id="GO:0016829">
    <property type="term" value="F:lyase activity"/>
    <property type="evidence" value="ECO:0007669"/>
    <property type="project" value="UniProtKB-KW"/>
</dbReference>
<comment type="caution">
    <text evidence="3">The sequence shown here is derived from an EMBL/GenBank/DDBJ whole genome shotgun (WGS) entry which is preliminary data.</text>
</comment>
<dbReference type="PANTHER" id="PTHR36577:SF3">
    <property type="entry name" value="DUF521 DOMAIN PROTEIN (AFU_ORTHOLOGUE AFUA_6G00490)"/>
    <property type="match status" value="1"/>
</dbReference>
<dbReference type="Pfam" id="PF01989">
    <property type="entry name" value="AcnX_swivel_put"/>
    <property type="match status" value="1"/>
</dbReference>
<dbReference type="RefSeq" id="WP_176634771.1">
    <property type="nucleotide sequence ID" value="NZ_JAAMFM010000010.1"/>
</dbReference>
<dbReference type="SUPFAM" id="SSF52016">
    <property type="entry name" value="LeuD/IlvD-like"/>
    <property type="match status" value="1"/>
</dbReference>
<protein>
    <submittedName>
        <fullName evidence="3">DUF126 domain-containing protein</fullName>
    </submittedName>
</protein>
<organism evidence="3 4">
    <name type="scientific">Arthrobacter wenxiniae</name>
    <dbReference type="NCBI Taxonomy" id="2713570"/>
    <lineage>
        <taxon>Bacteria</taxon>
        <taxon>Bacillati</taxon>
        <taxon>Actinomycetota</taxon>
        <taxon>Actinomycetes</taxon>
        <taxon>Micrococcales</taxon>
        <taxon>Micrococcaceae</taxon>
        <taxon>Arthrobacter</taxon>
    </lineage>
</organism>
<name>A0A7Y7IGK8_9MICC</name>
<dbReference type="EMBL" id="JAAMFM010000010">
    <property type="protein sequence ID" value="NVM95057.1"/>
    <property type="molecule type" value="Genomic_DNA"/>
</dbReference>
<dbReference type="Proteomes" id="UP000543556">
    <property type="component" value="Unassembled WGS sequence"/>
</dbReference>
<sequence>MTDSGTEGGPADFAGRTLCPGGGSGALLVLSEPLSFWGGTDRKTGLIIDAHHPQHGGSLAGRVLVMDASRGSSSSSSVLAEQIRAGVGPAAVLLTARDAIVALGALAAAELYGTHVPVVLLDAGASSRLGRRNGVTATVRAGADGRAGVVLDQAPAAGLPPRSREPA</sequence>
<gene>
    <name evidence="3" type="ORF">G6034_09040</name>
</gene>
<keyword evidence="1" id="KW-0456">Lyase</keyword>
<proteinExistence type="predicted"/>
<dbReference type="InterPro" id="IPR002840">
    <property type="entry name" value="PMDh-S-like_dom"/>
</dbReference>
<evidence type="ECO:0000313" key="4">
    <source>
        <dbReference type="Proteomes" id="UP000543556"/>
    </source>
</evidence>
<evidence type="ECO:0000256" key="1">
    <source>
        <dbReference type="ARBA" id="ARBA00023239"/>
    </source>
</evidence>
<reference evidence="3 4" key="1">
    <citation type="submission" date="2020-02" db="EMBL/GenBank/DDBJ databases">
        <title>Genome sequence of strain AETb3-4.</title>
        <authorList>
            <person name="Gao J."/>
            <person name="Zhang X."/>
        </authorList>
    </citation>
    <scope>NUCLEOTIDE SEQUENCE [LARGE SCALE GENOMIC DNA]</scope>
    <source>
        <strain evidence="3 4">AETb3-4</strain>
    </source>
</reference>
<evidence type="ECO:0000259" key="2">
    <source>
        <dbReference type="Pfam" id="PF01989"/>
    </source>
</evidence>